<dbReference type="GO" id="GO:0005975">
    <property type="term" value="P:carbohydrate metabolic process"/>
    <property type="evidence" value="ECO:0007669"/>
    <property type="project" value="InterPro"/>
</dbReference>
<dbReference type="SUPFAM" id="SSF48208">
    <property type="entry name" value="Six-hairpin glycosidases"/>
    <property type="match status" value="1"/>
</dbReference>
<dbReference type="InterPro" id="IPR053169">
    <property type="entry name" value="MUG_Protein"/>
</dbReference>
<dbReference type="PANTHER" id="PTHR47791">
    <property type="entry name" value="MEIOTICALLY UP-REGULATED GENE 191 PROTEIN"/>
    <property type="match status" value="1"/>
</dbReference>
<feature type="chain" id="PRO_5011477982" evidence="1">
    <location>
        <begin position="31"/>
        <end position="622"/>
    </location>
</feature>
<name>A0A1G7MAW6_9ACTN</name>
<protein>
    <submittedName>
        <fullName evidence="2">Predicted alpha-1,6-mannanase, GH76 family</fullName>
    </submittedName>
</protein>
<sequence length="622" mass="67162">MRALSLLLSGLLVLTAAVAGVLALPTPSRAAANPVCALACDTLDPSRAQRETFPVADRTPGGRLLRLHVSDPDGMAWASIDRGAKGDAVWLDRSWDRGATWEGLLGRASVPAARTGTRTLMYNITDPVGHRRGWIRACGDAAGVTCTDWVYPTVCDGTRCDGGDPAGAPSDERPVPSTTLFGRTISLHVDQRGATAWGVIENGGPGDEIWLDRSWDEGAGWPEGSSLGRTQVPEGAGSTRTAVFATRDPRGLLYGGAVRACGREAGHQEGSCTAWARPAPSRARAAADALMASYHVNEGWWRSSWWNSAVALTAVVDFSRRTGDHEYDWAVARTFEQNRGVFPAGGRSSDPIEGHFISRAVDDAGWWAIAWLDAYDLTHERRYLDEAVTIASYLHTFWDTGTCGGGIYWNRERTYKNAVTNGLYLWITAALHQRLPGDTLWGSRASTAADWYLGSGLIDSSSLVNDGLTDGCANNGQTVWSYNQGLAIGAFTQMWRSTGEARYLSTARRLADAALSSSRLTREGVLTEVCDTGTSTCDDNQKQFKGVFVRHLADLADATRSPAYRSYLRTQADSIWTADRDPLNRLGQRWAGGTPNTPGGTNVQDWRTQASALEALTAADGL</sequence>
<gene>
    <name evidence="2" type="ORF">SAMN05216260_109122</name>
</gene>
<accession>A0A1G7MAW6</accession>
<organism evidence="2 3">
    <name type="scientific">Streptomyces griseoaurantiacus</name>
    <dbReference type="NCBI Taxonomy" id="68213"/>
    <lineage>
        <taxon>Bacteria</taxon>
        <taxon>Bacillati</taxon>
        <taxon>Actinomycetota</taxon>
        <taxon>Actinomycetes</taxon>
        <taxon>Kitasatosporales</taxon>
        <taxon>Streptomycetaceae</taxon>
        <taxon>Streptomyces</taxon>
        <taxon>Streptomyces aurantiacus group</taxon>
    </lineage>
</organism>
<proteinExistence type="predicted"/>
<dbReference type="Gene3D" id="1.50.10.20">
    <property type="match status" value="1"/>
</dbReference>
<feature type="signal peptide" evidence="1">
    <location>
        <begin position="1"/>
        <end position="30"/>
    </location>
</feature>
<dbReference type="Proteomes" id="UP000198614">
    <property type="component" value="Unassembled WGS sequence"/>
</dbReference>
<dbReference type="PANTHER" id="PTHR47791:SF3">
    <property type="entry name" value="MEIOTICALLY UP-REGULATED GENE 191 PROTEIN"/>
    <property type="match status" value="1"/>
</dbReference>
<evidence type="ECO:0000313" key="2">
    <source>
        <dbReference type="EMBL" id="SDF58907.1"/>
    </source>
</evidence>
<evidence type="ECO:0000313" key="3">
    <source>
        <dbReference type="Proteomes" id="UP000198614"/>
    </source>
</evidence>
<keyword evidence="1" id="KW-0732">Signal</keyword>
<dbReference type="EMBL" id="FNAX01000009">
    <property type="protein sequence ID" value="SDF58907.1"/>
    <property type="molecule type" value="Genomic_DNA"/>
</dbReference>
<dbReference type="OrthoDB" id="2505409at2"/>
<reference evidence="2 3" key="1">
    <citation type="submission" date="2016-10" db="EMBL/GenBank/DDBJ databases">
        <authorList>
            <person name="de Groot N.N."/>
        </authorList>
    </citation>
    <scope>NUCLEOTIDE SEQUENCE [LARGE SCALE GENOMIC DNA]</scope>
    <source>
        <strain evidence="2 3">CGMCC 4.1859</strain>
    </source>
</reference>
<dbReference type="InterPro" id="IPR008928">
    <property type="entry name" value="6-hairpin_glycosidase_sf"/>
</dbReference>
<evidence type="ECO:0000256" key="1">
    <source>
        <dbReference type="SAM" id="SignalP"/>
    </source>
</evidence>
<dbReference type="InterPro" id="IPR005198">
    <property type="entry name" value="Glyco_hydro_76"/>
</dbReference>
<dbReference type="Pfam" id="PF03663">
    <property type="entry name" value="Glyco_hydro_76"/>
    <property type="match status" value="1"/>
</dbReference>
<dbReference type="AlphaFoldDB" id="A0A1G7MAW6"/>